<feature type="domain" description="HTH cro/C1-type" evidence="1">
    <location>
        <begin position="10"/>
        <end position="65"/>
    </location>
</feature>
<dbReference type="InterPro" id="IPR001387">
    <property type="entry name" value="Cro/C1-type_HTH"/>
</dbReference>
<dbReference type="GO" id="GO:0003677">
    <property type="term" value="F:DNA binding"/>
    <property type="evidence" value="ECO:0007669"/>
    <property type="project" value="InterPro"/>
</dbReference>
<organism evidence="2 3">
    <name type="scientific">Propionispira arboris</name>
    <dbReference type="NCBI Taxonomy" id="84035"/>
    <lineage>
        <taxon>Bacteria</taxon>
        <taxon>Bacillati</taxon>
        <taxon>Bacillota</taxon>
        <taxon>Negativicutes</taxon>
        <taxon>Selenomonadales</taxon>
        <taxon>Selenomonadaceae</taxon>
        <taxon>Propionispira</taxon>
    </lineage>
</organism>
<dbReference type="AlphaFoldDB" id="A0A1H7CX76"/>
<dbReference type="CDD" id="cd00093">
    <property type="entry name" value="HTH_XRE"/>
    <property type="match status" value="1"/>
</dbReference>
<dbReference type="EMBL" id="FNZK01000027">
    <property type="protein sequence ID" value="SEJ94181.1"/>
    <property type="molecule type" value="Genomic_DNA"/>
</dbReference>
<reference evidence="2 3" key="1">
    <citation type="submission" date="2016-10" db="EMBL/GenBank/DDBJ databases">
        <authorList>
            <person name="de Groot N.N."/>
        </authorList>
    </citation>
    <scope>NUCLEOTIDE SEQUENCE [LARGE SCALE GENOMIC DNA]</scope>
    <source>
        <strain evidence="2 3">DSM 2179</strain>
    </source>
</reference>
<dbReference type="STRING" id="84035.SAMN05660742_1274"/>
<sequence length="128" mass="14734">MNNNNFANILHDLRSKHNLSMSELASILGFKTKSAINQFEKSASLPSFHTLLKMANFFCVSLDYLTGRSNDPEYEEFLPPAEEAFFNHPTTSQDLIDKYKHDKATYPIELAPVYLRSYESVRNDHSQE</sequence>
<accession>A0A1H7CX76</accession>
<evidence type="ECO:0000259" key="1">
    <source>
        <dbReference type="PROSITE" id="PS50943"/>
    </source>
</evidence>
<gene>
    <name evidence="2" type="ORF">SAMN05660742_1274</name>
</gene>
<dbReference type="Proteomes" id="UP000199662">
    <property type="component" value="Unassembled WGS sequence"/>
</dbReference>
<evidence type="ECO:0000313" key="3">
    <source>
        <dbReference type="Proteomes" id="UP000199662"/>
    </source>
</evidence>
<dbReference type="Pfam" id="PF01381">
    <property type="entry name" value="HTH_3"/>
    <property type="match status" value="1"/>
</dbReference>
<dbReference type="PROSITE" id="PS50943">
    <property type="entry name" value="HTH_CROC1"/>
    <property type="match status" value="1"/>
</dbReference>
<keyword evidence="3" id="KW-1185">Reference proteome</keyword>
<dbReference type="SMART" id="SM00530">
    <property type="entry name" value="HTH_XRE"/>
    <property type="match status" value="1"/>
</dbReference>
<dbReference type="SUPFAM" id="SSF47413">
    <property type="entry name" value="lambda repressor-like DNA-binding domains"/>
    <property type="match status" value="1"/>
</dbReference>
<proteinExistence type="predicted"/>
<name>A0A1H7CX76_9FIRM</name>
<dbReference type="RefSeq" id="WP_218144937.1">
    <property type="nucleotide sequence ID" value="NZ_FNZK01000027.1"/>
</dbReference>
<dbReference type="InterPro" id="IPR010982">
    <property type="entry name" value="Lambda_DNA-bd_dom_sf"/>
</dbReference>
<protein>
    <submittedName>
        <fullName evidence="2">Helix-turn-helix</fullName>
    </submittedName>
</protein>
<evidence type="ECO:0000313" key="2">
    <source>
        <dbReference type="EMBL" id="SEJ94181.1"/>
    </source>
</evidence>
<dbReference type="Gene3D" id="1.10.260.40">
    <property type="entry name" value="lambda repressor-like DNA-binding domains"/>
    <property type="match status" value="1"/>
</dbReference>